<keyword evidence="3" id="KW-1185">Reference proteome</keyword>
<feature type="domain" description="Transposase IS200-like" evidence="1">
    <location>
        <begin position="14"/>
        <end position="121"/>
    </location>
</feature>
<dbReference type="Proteomes" id="UP000598488">
    <property type="component" value="Unassembled WGS sequence"/>
</dbReference>
<protein>
    <submittedName>
        <fullName evidence="2">Transposase</fullName>
    </submittedName>
</protein>
<proteinExistence type="predicted"/>
<evidence type="ECO:0000313" key="2">
    <source>
        <dbReference type="EMBL" id="MBJ7551498.1"/>
    </source>
</evidence>
<dbReference type="InterPro" id="IPR052715">
    <property type="entry name" value="RAYT_transposase"/>
</dbReference>
<dbReference type="RefSeq" id="WP_199463104.1">
    <property type="nucleotide sequence ID" value="NZ_JAEMUH010000011.1"/>
</dbReference>
<gene>
    <name evidence="2" type="ORF">JHD44_12460</name>
</gene>
<dbReference type="Gene3D" id="3.30.70.1290">
    <property type="entry name" value="Transposase IS200-like"/>
    <property type="match status" value="1"/>
</dbReference>
<dbReference type="PANTHER" id="PTHR36966:SF1">
    <property type="entry name" value="REP-ASSOCIATED TYROSINE TRANSPOSASE"/>
    <property type="match status" value="1"/>
</dbReference>
<dbReference type="NCBIfam" id="NF047646">
    <property type="entry name" value="REP_Tyr_transpos"/>
    <property type="match status" value="1"/>
</dbReference>
<accession>A0ABS0ZEA8</accession>
<dbReference type="PANTHER" id="PTHR36966">
    <property type="entry name" value="REP-ASSOCIATED TYROSINE TRANSPOSASE"/>
    <property type="match status" value="1"/>
</dbReference>
<dbReference type="EMBL" id="JAEMUH010000011">
    <property type="protein sequence ID" value="MBJ7551498.1"/>
    <property type="molecule type" value="Genomic_DNA"/>
</dbReference>
<comment type="caution">
    <text evidence="2">The sequence shown here is derived from an EMBL/GenBank/DDBJ whole genome shotgun (WGS) entry which is preliminary data.</text>
</comment>
<evidence type="ECO:0000313" key="3">
    <source>
        <dbReference type="Proteomes" id="UP000598488"/>
    </source>
</evidence>
<evidence type="ECO:0000259" key="1">
    <source>
        <dbReference type="SMART" id="SM01321"/>
    </source>
</evidence>
<dbReference type="SUPFAM" id="SSF143422">
    <property type="entry name" value="Transposase IS200-like"/>
    <property type="match status" value="1"/>
</dbReference>
<sequence>MKGYSQLRKGRSSAPDIVYHLTFATDKRVIYFANFRTARTIITYMQYCDLQNWSKTIAFVVMPDHIHWLLQPKNKNISELVRIVKERSRKKLQVHWQKGFYDRAMRSEQESIDIARYIIANPKRAGLVTSVTDYPHWDCIFL</sequence>
<dbReference type="SMART" id="SM01321">
    <property type="entry name" value="Y1_Tnp"/>
    <property type="match status" value="1"/>
</dbReference>
<name>A0ABS0ZEA8_9GAMM</name>
<organism evidence="2 3">
    <name type="scientific">Marinomonas ostreistagni</name>
    <dbReference type="NCBI Taxonomy" id="359209"/>
    <lineage>
        <taxon>Bacteria</taxon>
        <taxon>Pseudomonadati</taxon>
        <taxon>Pseudomonadota</taxon>
        <taxon>Gammaproteobacteria</taxon>
        <taxon>Oceanospirillales</taxon>
        <taxon>Oceanospirillaceae</taxon>
        <taxon>Marinomonas</taxon>
    </lineage>
</organism>
<dbReference type="InterPro" id="IPR002686">
    <property type="entry name" value="Transposase_17"/>
</dbReference>
<dbReference type="Pfam" id="PF01797">
    <property type="entry name" value="Y1_Tnp"/>
    <property type="match status" value="1"/>
</dbReference>
<reference evidence="2 3" key="1">
    <citation type="submission" date="2020-12" db="EMBL/GenBank/DDBJ databases">
        <title>Comparative genome analysis of fungal antagonists Marinomonas ostreistagni 398 and M. spartinae 468.</title>
        <authorList>
            <person name="Fields J.L."/>
            <person name="Mavrodi O.V."/>
            <person name="Biber P.D."/>
            <person name="Indest K.J."/>
            <person name="Mavrodi D.V."/>
        </authorList>
    </citation>
    <scope>NUCLEOTIDE SEQUENCE [LARGE SCALE GENOMIC DNA]</scope>
    <source>
        <strain evidence="2 3">USM7</strain>
    </source>
</reference>
<dbReference type="InterPro" id="IPR036515">
    <property type="entry name" value="Transposase_17_sf"/>
</dbReference>